<accession>A0A5Q4ZPP5</accession>
<proteinExistence type="predicted"/>
<gene>
    <name evidence="1" type="ORF">PDMSB3_1504</name>
</gene>
<dbReference type="KEGG" id="pdio:PDMSB3_1504.1"/>
<dbReference type="AlphaFoldDB" id="A0A5Q4ZPP5"/>
<sequence length="43" mass="4418">MMVGLVSADTLTLLAASAALKALNTNIFLISLIAVLPFAVKTT</sequence>
<reference evidence="1 2" key="1">
    <citation type="submission" date="2019-08" db="EMBL/GenBank/DDBJ databases">
        <authorList>
            <person name="Herpell B J."/>
        </authorList>
    </citation>
    <scope>NUCLEOTIDE SEQUENCE [LARGE SCALE GENOMIC DNA]</scope>
    <source>
        <strain evidence="2">Msb3</strain>
    </source>
</reference>
<dbReference type="EMBL" id="LR699554">
    <property type="protein sequence ID" value="VVD32788.1"/>
    <property type="molecule type" value="Genomic_DNA"/>
</dbReference>
<keyword evidence="2" id="KW-1185">Reference proteome</keyword>
<organism evidence="1 2">
    <name type="scientific">Paraburkholderia dioscoreae</name>
    <dbReference type="NCBI Taxonomy" id="2604047"/>
    <lineage>
        <taxon>Bacteria</taxon>
        <taxon>Pseudomonadati</taxon>
        <taxon>Pseudomonadota</taxon>
        <taxon>Betaproteobacteria</taxon>
        <taxon>Burkholderiales</taxon>
        <taxon>Burkholderiaceae</taxon>
        <taxon>Paraburkholderia</taxon>
    </lineage>
</organism>
<protein>
    <submittedName>
        <fullName evidence="1">Uncharacterized protein</fullName>
    </submittedName>
</protein>
<evidence type="ECO:0000313" key="1">
    <source>
        <dbReference type="EMBL" id="VVD32788.1"/>
    </source>
</evidence>
<dbReference type="Proteomes" id="UP000325811">
    <property type="component" value="Chromosome II"/>
</dbReference>
<name>A0A5Q4ZPP5_9BURK</name>
<evidence type="ECO:0000313" key="2">
    <source>
        <dbReference type="Proteomes" id="UP000325811"/>
    </source>
</evidence>